<dbReference type="InterPro" id="IPR000182">
    <property type="entry name" value="GNAT_dom"/>
</dbReference>
<dbReference type="GO" id="GO:0016747">
    <property type="term" value="F:acyltransferase activity, transferring groups other than amino-acyl groups"/>
    <property type="evidence" value="ECO:0007669"/>
    <property type="project" value="InterPro"/>
</dbReference>
<keyword evidence="3 5" id="KW-0067">ATP-binding</keyword>
<dbReference type="SUPFAM" id="SSF56059">
    <property type="entry name" value="Glutathione synthetase ATP-binding domain-like"/>
    <property type="match status" value="1"/>
</dbReference>
<dbReference type="Pfam" id="PF00583">
    <property type="entry name" value="Acetyltransf_1"/>
    <property type="match status" value="1"/>
</dbReference>
<dbReference type="Pfam" id="PF13380">
    <property type="entry name" value="CoA_binding_2"/>
    <property type="match status" value="1"/>
</dbReference>
<evidence type="ECO:0000256" key="2">
    <source>
        <dbReference type="ARBA" id="ARBA00022741"/>
    </source>
</evidence>
<dbReference type="Gene3D" id="3.40.630.30">
    <property type="match status" value="1"/>
</dbReference>
<dbReference type="InterPro" id="IPR051538">
    <property type="entry name" value="Acyl-CoA_Synth/Transferase"/>
</dbReference>
<sequence length="895" mass="98859">MSVRNLDKIFKPQRIAVVGASNNPTKVGFNVLSNLIGNGFRGVVYPVNPKYEAVQGISAYENVKTLPKQTDLAIVCTPAHTVPGIVRECGEAGIKGMVILSAGFRESGKEGQALEEQIREESRKIPDLRIIGPNCLGIIVPGLKLNASFAAMTPKPGHVAFVSQSGALCTAVLDWAVQEDIGFSHFVSIGNMLDVSYADLIDYFGQQSKIQSIILYVESITEARQFMSAARAFTKTKPIVAYKAGRFAESAKAATSHTGAMAGEDAVYDAAFQRAGIVRIYDFDEIFNCAELLSRHDLPKGARLAVVTNAGGPGVMATDALMACGGTLAQLSEETIQQLNNALPPYWSHGNPVDILGDASPKRFAEATQIVLKDPDVDAVLVVFTPQAMSDSMASAKVIGQSAQHSSKPVLTAWMGGRSVEEGINCLNKCDVPTYATPEQAVRAFMYLVSYRWNREILYETPRDIPWEFTLDNQRRKKELGSVLFEGPEILSENVSKELLATYEIPITRTFTARSADEAIEVAERIGYPVVLKVLSPQITHKTEVGGVLLHLNHSEDVRSAFQQITAKIRQVRPDAQIEGVTVQKMIASEQGLELIVGAKKDSTFGAIILVGTGGITAECFKDRILELPPLNERLARRMLESLKSWPLLKGYRGRPAVDLDRLIEVLIRFSYLVADSPEIKEFDINPLLVTPNDIIALDARVVIDKPLVNRAVRPYSHLAICPYPERFVRQDRLKNGEDVLLRPIRPEDEPMWHTLLVACTPESIHARFHSLFRSITHGMATRYCFIDYDREMAIVAEVKEKGERKLIGVGRLIAEPNHETAEYAILVVNPWQGKGLGTLLTRYCMEVAKSWGLQKVVAETDLDNQQMLATFRKQGFELRHDMDLGIVYASKKLN</sequence>
<dbReference type="GO" id="GO:0004775">
    <property type="term" value="F:succinate-CoA ligase (ADP-forming) activity"/>
    <property type="evidence" value="ECO:0007669"/>
    <property type="project" value="UniProtKB-EC"/>
</dbReference>
<dbReference type="PROSITE" id="PS50975">
    <property type="entry name" value="ATP_GRASP"/>
    <property type="match status" value="1"/>
</dbReference>
<dbReference type="Gene3D" id="3.40.50.720">
    <property type="entry name" value="NAD(P)-binding Rossmann-like Domain"/>
    <property type="match status" value="1"/>
</dbReference>
<dbReference type="KEGG" id="gax:Pan161_31910"/>
<dbReference type="Gene3D" id="3.40.50.261">
    <property type="entry name" value="Succinyl-CoA synthetase domains"/>
    <property type="match status" value="2"/>
</dbReference>
<keyword evidence="2 5" id="KW-0547">Nucleotide-binding</keyword>
<evidence type="ECO:0000259" key="7">
    <source>
        <dbReference type="PROSITE" id="PS51186"/>
    </source>
</evidence>
<gene>
    <name evidence="8" type="primary">sucD_3</name>
    <name evidence="8" type="ORF">Pan161_31910</name>
</gene>
<organism evidence="8 9">
    <name type="scientific">Gimesia algae</name>
    <dbReference type="NCBI Taxonomy" id="2527971"/>
    <lineage>
        <taxon>Bacteria</taxon>
        <taxon>Pseudomonadati</taxon>
        <taxon>Planctomycetota</taxon>
        <taxon>Planctomycetia</taxon>
        <taxon>Planctomycetales</taxon>
        <taxon>Planctomycetaceae</taxon>
        <taxon>Gimesia</taxon>
    </lineage>
</organism>
<dbReference type="Gene3D" id="3.30.470.20">
    <property type="entry name" value="ATP-grasp fold, B domain"/>
    <property type="match status" value="1"/>
</dbReference>
<protein>
    <submittedName>
        <fullName evidence="8">Succinyl-CoA ligase [ADP-forming] subunit alpha</fullName>
        <ecNumber evidence="8">6.2.1.5</ecNumber>
    </submittedName>
</protein>
<dbReference type="Pfam" id="PF13549">
    <property type="entry name" value="ATP-grasp_5"/>
    <property type="match status" value="1"/>
</dbReference>
<dbReference type="OrthoDB" id="9807426at2"/>
<dbReference type="SUPFAM" id="SSF51735">
    <property type="entry name" value="NAD(P)-binding Rossmann-fold domains"/>
    <property type="match status" value="1"/>
</dbReference>
<evidence type="ECO:0000259" key="6">
    <source>
        <dbReference type="PROSITE" id="PS50975"/>
    </source>
</evidence>
<dbReference type="EMBL" id="CP036343">
    <property type="protein sequence ID" value="QDT91532.1"/>
    <property type="molecule type" value="Genomic_DNA"/>
</dbReference>
<dbReference type="InterPro" id="IPR003781">
    <property type="entry name" value="CoA-bd"/>
</dbReference>
<dbReference type="InterPro" id="IPR043938">
    <property type="entry name" value="Ligase_CoA_dom"/>
</dbReference>
<name>A0A517VEU3_9PLAN</name>
<dbReference type="SUPFAM" id="SSF55729">
    <property type="entry name" value="Acyl-CoA N-acyltransferases (Nat)"/>
    <property type="match status" value="1"/>
</dbReference>
<dbReference type="GO" id="GO:0046872">
    <property type="term" value="F:metal ion binding"/>
    <property type="evidence" value="ECO:0007669"/>
    <property type="project" value="InterPro"/>
</dbReference>
<dbReference type="Pfam" id="PF19045">
    <property type="entry name" value="Ligase_CoA_2"/>
    <property type="match status" value="1"/>
</dbReference>
<evidence type="ECO:0000313" key="9">
    <source>
        <dbReference type="Proteomes" id="UP000316855"/>
    </source>
</evidence>
<dbReference type="GO" id="GO:0005524">
    <property type="term" value="F:ATP binding"/>
    <property type="evidence" value="ECO:0007669"/>
    <property type="project" value="UniProtKB-UniRule"/>
</dbReference>
<dbReference type="SUPFAM" id="SSF52210">
    <property type="entry name" value="Succinyl-CoA synthetase domains"/>
    <property type="match status" value="2"/>
</dbReference>
<dbReference type="Pfam" id="PF13607">
    <property type="entry name" value="Succ_CoA_lig"/>
    <property type="match status" value="1"/>
</dbReference>
<dbReference type="PANTHER" id="PTHR43334">
    <property type="entry name" value="ACETATE--COA LIGASE [ADP-FORMING]"/>
    <property type="match status" value="1"/>
</dbReference>
<dbReference type="RefSeq" id="WP_145228480.1">
    <property type="nucleotide sequence ID" value="NZ_CP036343.1"/>
</dbReference>
<feature type="domain" description="ATP-grasp" evidence="6">
    <location>
        <begin position="497"/>
        <end position="533"/>
    </location>
</feature>
<dbReference type="FunFam" id="3.30.1490.20:FF:000020">
    <property type="entry name" value="Protein lysine acetyltransferase"/>
    <property type="match status" value="1"/>
</dbReference>
<dbReference type="GO" id="GO:0043758">
    <property type="term" value="F:acetate-CoA ligase (ADP-forming) activity"/>
    <property type="evidence" value="ECO:0007669"/>
    <property type="project" value="InterPro"/>
</dbReference>
<reference evidence="8 9" key="1">
    <citation type="submission" date="2019-02" db="EMBL/GenBank/DDBJ databases">
        <title>Deep-cultivation of Planctomycetes and their phenomic and genomic characterization uncovers novel biology.</title>
        <authorList>
            <person name="Wiegand S."/>
            <person name="Jogler M."/>
            <person name="Boedeker C."/>
            <person name="Pinto D."/>
            <person name="Vollmers J."/>
            <person name="Rivas-Marin E."/>
            <person name="Kohn T."/>
            <person name="Peeters S.H."/>
            <person name="Heuer A."/>
            <person name="Rast P."/>
            <person name="Oberbeckmann S."/>
            <person name="Bunk B."/>
            <person name="Jeske O."/>
            <person name="Meyerdierks A."/>
            <person name="Storesund J.E."/>
            <person name="Kallscheuer N."/>
            <person name="Luecker S."/>
            <person name="Lage O.M."/>
            <person name="Pohl T."/>
            <person name="Merkel B.J."/>
            <person name="Hornburger P."/>
            <person name="Mueller R.-W."/>
            <person name="Bruemmer F."/>
            <person name="Labrenz M."/>
            <person name="Spormann A.M."/>
            <person name="Op den Camp H."/>
            <person name="Overmann J."/>
            <person name="Amann R."/>
            <person name="Jetten M.S.M."/>
            <person name="Mascher T."/>
            <person name="Medema M.H."/>
            <person name="Devos D.P."/>
            <person name="Kaster A.-K."/>
            <person name="Ovreas L."/>
            <person name="Rohde M."/>
            <person name="Galperin M.Y."/>
            <person name="Jogler C."/>
        </authorList>
    </citation>
    <scope>NUCLEOTIDE SEQUENCE [LARGE SCALE GENOMIC DNA]</scope>
    <source>
        <strain evidence="8 9">Pan161</strain>
    </source>
</reference>
<keyword evidence="9" id="KW-1185">Reference proteome</keyword>
<dbReference type="AlphaFoldDB" id="A0A517VEU3"/>
<dbReference type="Proteomes" id="UP000316855">
    <property type="component" value="Chromosome"/>
</dbReference>
<accession>A0A517VEU3</accession>
<dbReference type="CDD" id="cd04301">
    <property type="entry name" value="NAT_SF"/>
    <property type="match status" value="1"/>
</dbReference>
<dbReference type="Gene3D" id="3.30.1490.20">
    <property type="entry name" value="ATP-grasp fold, A domain"/>
    <property type="match status" value="1"/>
</dbReference>
<dbReference type="PANTHER" id="PTHR43334:SF1">
    <property type="entry name" value="3-HYDROXYPROPIONATE--COA LIGASE [ADP-FORMING]"/>
    <property type="match status" value="1"/>
</dbReference>
<dbReference type="InterPro" id="IPR016181">
    <property type="entry name" value="Acyl_CoA_acyltransferase"/>
</dbReference>
<dbReference type="InterPro" id="IPR011761">
    <property type="entry name" value="ATP-grasp"/>
</dbReference>
<dbReference type="InterPro" id="IPR016102">
    <property type="entry name" value="Succinyl-CoA_synth-like"/>
</dbReference>
<evidence type="ECO:0000256" key="3">
    <source>
        <dbReference type="ARBA" id="ARBA00022840"/>
    </source>
</evidence>
<dbReference type="InterPro" id="IPR013815">
    <property type="entry name" value="ATP_grasp_subdomain_1"/>
</dbReference>
<dbReference type="InterPro" id="IPR032875">
    <property type="entry name" value="Succ_CoA_lig_flav_dom"/>
</dbReference>
<evidence type="ECO:0000256" key="4">
    <source>
        <dbReference type="ARBA" id="ARBA00060888"/>
    </source>
</evidence>
<evidence type="ECO:0000313" key="8">
    <source>
        <dbReference type="EMBL" id="QDT91532.1"/>
    </source>
</evidence>
<dbReference type="SMART" id="SM00881">
    <property type="entry name" value="CoA_binding"/>
    <property type="match status" value="1"/>
</dbReference>
<proteinExistence type="inferred from homology"/>
<evidence type="ECO:0000256" key="5">
    <source>
        <dbReference type="PROSITE-ProRule" id="PRU00409"/>
    </source>
</evidence>
<dbReference type="EC" id="6.2.1.5" evidence="8"/>
<dbReference type="InterPro" id="IPR036291">
    <property type="entry name" value="NAD(P)-bd_dom_sf"/>
</dbReference>
<feature type="domain" description="N-acetyltransferase" evidence="7">
    <location>
        <begin position="740"/>
        <end position="895"/>
    </location>
</feature>
<keyword evidence="1 8" id="KW-0436">Ligase</keyword>
<comment type="similarity">
    <text evidence="4">In the N-terminal section; belongs to the acetate CoA ligase alpha subunit family.</text>
</comment>
<evidence type="ECO:0000256" key="1">
    <source>
        <dbReference type="ARBA" id="ARBA00022598"/>
    </source>
</evidence>
<dbReference type="PROSITE" id="PS51186">
    <property type="entry name" value="GNAT"/>
    <property type="match status" value="1"/>
</dbReference>